<reference evidence="2 3" key="1">
    <citation type="journal article" date="2018" name="Plant Biotechnol. Rep.">
        <title>Diversity and antifungal activity of endophytic bacteria associated with Panax ginseng seedlings.</title>
        <authorList>
            <person name="Park J.M."/>
            <person name="Hong C.E."/>
            <person name="Jo S.H."/>
        </authorList>
    </citation>
    <scope>NUCLEOTIDE SEQUENCE [LARGE SCALE GENOMIC DNA]</scope>
    <source>
        <strain evidence="2 3">PgKB38</strain>
    </source>
</reference>
<dbReference type="SUPFAM" id="SSF54909">
    <property type="entry name" value="Dimeric alpha+beta barrel"/>
    <property type="match status" value="1"/>
</dbReference>
<dbReference type="EMBL" id="VTFH01000001">
    <property type="protein sequence ID" value="KAA8562768.1"/>
    <property type="molecule type" value="Genomic_DNA"/>
</dbReference>
<dbReference type="RefSeq" id="WP_150294305.1">
    <property type="nucleotide sequence ID" value="NZ_VTFH01000001.1"/>
</dbReference>
<dbReference type="Gene3D" id="3.30.70.100">
    <property type="match status" value="1"/>
</dbReference>
<dbReference type="Proteomes" id="UP000323425">
    <property type="component" value="Unassembled WGS sequence"/>
</dbReference>
<gene>
    <name evidence="2" type="ORF">FX985_02834</name>
</gene>
<dbReference type="AlphaFoldDB" id="A0A5M9J161"/>
<evidence type="ECO:0000259" key="1">
    <source>
        <dbReference type="Pfam" id="PF07110"/>
    </source>
</evidence>
<sequence>MHIIAYVMRRKPGLSQEEFFKLYAEHGQVMAMAARGLLRYEQYPLRIAESRGDVYSTGLPEYDALSVYIFETAEDAEYTSRLNEVIVDSERFIDFATMITLPVNKRTVV</sequence>
<dbReference type="InterPro" id="IPR009799">
    <property type="entry name" value="EthD_dom"/>
</dbReference>
<dbReference type="InterPro" id="IPR011008">
    <property type="entry name" value="Dimeric_a/b-barrel"/>
</dbReference>
<proteinExistence type="predicted"/>
<evidence type="ECO:0000313" key="2">
    <source>
        <dbReference type="EMBL" id="KAA8562768.1"/>
    </source>
</evidence>
<accession>A0A5M9J161</accession>
<evidence type="ECO:0000313" key="3">
    <source>
        <dbReference type="Proteomes" id="UP000323425"/>
    </source>
</evidence>
<name>A0A5M9J161_9PSED</name>
<feature type="domain" description="EthD" evidence="1">
    <location>
        <begin position="11"/>
        <end position="95"/>
    </location>
</feature>
<dbReference type="Pfam" id="PF07110">
    <property type="entry name" value="EthD"/>
    <property type="match status" value="1"/>
</dbReference>
<dbReference type="GO" id="GO:0016491">
    <property type="term" value="F:oxidoreductase activity"/>
    <property type="evidence" value="ECO:0007669"/>
    <property type="project" value="InterPro"/>
</dbReference>
<organism evidence="2 3">
    <name type="scientific">Pseudomonas extremaustralis</name>
    <dbReference type="NCBI Taxonomy" id="359110"/>
    <lineage>
        <taxon>Bacteria</taxon>
        <taxon>Pseudomonadati</taxon>
        <taxon>Pseudomonadota</taxon>
        <taxon>Gammaproteobacteria</taxon>
        <taxon>Pseudomonadales</taxon>
        <taxon>Pseudomonadaceae</taxon>
        <taxon>Pseudomonas</taxon>
    </lineage>
</organism>
<protein>
    <recommendedName>
        <fullName evidence="1">EthD domain-containing protein</fullName>
    </recommendedName>
</protein>
<comment type="caution">
    <text evidence="2">The sequence shown here is derived from an EMBL/GenBank/DDBJ whole genome shotgun (WGS) entry which is preliminary data.</text>
</comment>